<feature type="compositionally biased region" description="Polar residues" evidence="1">
    <location>
        <begin position="143"/>
        <end position="155"/>
    </location>
</feature>
<feature type="region of interest" description="Disordered" evidence="1">
    <location>
        <begin position="105"/>
        <end position="155"/>
    </location>
</feature>
<dbReference type="Proteomes" id="UP001521785">
    <property type="component" value="Unassembled WGS sequence"/>
</dbReference>
<feature type="region of interest" description="Disordered" evidence="1">
    <location>
        <begin position="326"/>
        <end position="345"/>
    </location>
</feature>
<comment type="caution">
    <text evidence="2">The sequence shown here is derived from an EMBL/GenBank/DDBJ whole genome shotgun (WGS) entry which is preliminary data.</text>
</comment>
<proteinExistence type="predicted"/>
<organism evidence="2 3">
    <name type="scientific">Paraconiothyrium brasiliense</name>
    <dbReference type="NCBI Taxonomy" id="300254"/>
    <lineage>
        <taxon>Eukaryota</taxon>
        <taxon>Fungi</taxon>
        <taxon>Dikarya</taxon>
        <taxon>Ascomycota</taxon>
        <taxon>Pezizomycotina</taxon>
        <taxon>Dothideomycetes</taxon>
        <taxon>Pleosporomycetidae</taxon>
        <taxon>Pleosporales</taxon>
        <taxon>Massarineae</taxon>
        <taxon>Didymosphaeriaceae</taxon>
        <taxon>Paraconiothyrium</taxon>
    </lineage>
</organism>
<gene>
    <name evidence="2" type="ORF">SLS60_003769</name>
</gene>
<feature type="compositionally biased region" description="Low complexity" evidence="1">
    <location>
        <begin position="770"/>
        <end position="789"/>
    </location>
</feature>
<keyword evidence="3" id="KW-1185">Reference proteome</keyword>
<name>A0ABR3RPS6_9PLEO</name>
<protein>
    <submittedName>
        <fullName evidence="2">Uncharacterized protein</fullName>
    </submittedName>
</protein>
<sequence length="855" mass="95569">MAPEFIEDNNSLQDAVVGIRAFKHNDIVNRANNSKLLSTKMDIALYHDEDAADGNESFYKLQKSKRVSTANLKSLIKRQANSGSEDFMCSPVQDKFTTNLDILEELSEPDTSRSECPTRPPSIARSRRTPRRATRPDLPVPPTTRSLPNPSVTHRIPQSQDYINHLLAELDRPTKRSLPHAQFTTNIVSRLRPHFASMNHIASHLEPPTDKWSAFIHYVAWLGVDSSLKEAHRARAGAIAQLGYALDRWQPHAAGPRRWITRMQQACNVWQDTLHELQFCSFRDVNGETLRGKDREELSRVVGMEGSARALCVHAKRFGDKWEGNRRKYIGGGEDGEGGGKREGERGELDNIREQQSHDSFASARSHLGSGGDDTGRVPVYDPEIISKALVEHELTEENLRALTRRYYSMPDLNPVGDWVAEIPRRSPKLRKAFEGKPETLGDIRGDTPLSRKMDGPSSQAVFSLVEEPSSNLSKSTIPQIMTNPSLATHSCSELKPFPSESPSTPQICKRSSRMTFRAGTKDLSAVRDALIPIVPTEQLSQIASRPLTVRGAGSPTDFGQNWQKAGSEDNSLNASGKAKQMWKHVKKYIKQHHESANATVAVHYGQGPVALEPDKDLGQVNEIEEQGQDHIARQSQGLGDVLSATEFSIGLIRPRPPRLRHPSTAFSDLESYRSSLSESSDSINEYGPVALPPRVLSTPNLFAELNTDSSFIVESSSEAQEPSVTGAQYRQGRHYQTSLAQPVTDNTSILQNSYKIPIVDKGDTKWTAPSGWNRSTSPSSPSPIGSINDEQVEHERDDGVWLHIPERDRKARRLVARREEERKLKRKEDKKQRDLKYAELMERRLVAHGILAKK</sequence>
<evidence type="ECO:0000313" key="3">
    <source>
        <dbReference type="Proteomes" id="UP001521785"/>
    </source>
</evidence>
<accession>A0ABR3RPS6</accession>
<feature type="region of interest" description="Disordered" evidence="1">
    <location>
        <begin position="768"/>
        <end position="789"/>
    </location>
</feature>
<reference evidence="2 3" key="1">
    <citation type="submission" date="2024-02" db="EMBL/GenBank/DDBJ databases">
        <title>De novo assembly and annotation of 12 fungi associated with fruit tree decline syndrome in Ontario, Canada.</title>
        <authorList>
            <person name="Sulman M."/>
            <person name="Ellouze W."/>
            <person name="Ilyukhin E."/>
        </authorList>
    </citation>
    <scope>NUCLEOTIDE SEQUENCE [LARGE SCALE GENOMIC DNA]</scope>
    <source>
        <strain evidence="2 3">M42-189</strain>
    </source>
</reference>
<feature type="region of interest" description="Disordered" evidence="1">
    <location>
        <begin position="356"/>
        <end position="380"/>
    </location>
</feature>
<evidence type="ECO:0000313" key="2">
    <source>
        <dbReference type="EMBL" id="KAL1606367.1"/>
    </source>
</evidence>
<dbReference type="EMBL" id="JAKJXO020000004">
    <property type="protein sequence ID" value="KAL1606367.1"/>
    <property type="molecule type" value="Genomic_DNA"/>
</dbReference>
<evidence type="ECO:0000256" key="1">
    <source>
        <dbReference type="SAM" id="MobiDB-lite"/>
    </source>
</evidence>